<evidence type="ECO:0000256" key="2">
    <source>
        <dbReference type="SAM" id="SignalP"/>
    </source>
</evidence>
<dbReference type="Proteomes" id="UP000232323">
    <property type="component" value="Unassembled WGS sequence"/>
</dbReference>
<feature type="compositionally biased region" description="Polar residues" evidence="1">
    <location>
        <begin position="366"/>
        <end position="390"/>
    </location>
</feature>
<feature type="chain" id="PRO_5012648425" evidence="2">
    <location>
        <begin position="21"/>
        <end position="593"/>
    </location>
</feature>
<feature type="compositionally biased region" description="Acidic residues" evidence="1">
    <location>
        <begin position="465"/>
        <end position="481"/>
    </location>
</feature>
<sequence>MGSIFVCLTMLAARLALQEAALMRFNNRGGAAATAGASAAGGAAISTPLLALHDDAGSAGSHDTDDDEQEGEDEVCSVEGEEVEDSQHQEEEHEEELGASADIVVQPPQLGLADASREAAHGAPLGRTRTLADIFRWPLGGIRHSATAVLPPSTTAANSAARRAHIPGLIGRSPDSNVLSTSDHAAGVMFHMDDMAASAASSAQHNSHTVALLTSGHDVNLHHHHVQESRDEQRGLSLPDTALGVLPIPQQLPQGSTLQPPSVSRQASGDHSVVQDGEVISSTAVSSSTALHQASSSTGMRTDQGASRGWKKTVSFSRSGRASPLCGGVRTGSSEFSMGIASDHQHLAELSSRRMQPDVLIAETALDSNDSAKGDNNVQQSLEQSDSSSRPHAAGASSVPPRAASASSCKRSSLMASIKEQIQQLPQVVEHGSSQQQQHSEPEGEGGGTMSPAGLSMRDQGNDEAGMEDDVGQQDSEDDREGGEGSGGGSTIQIRGEHPASSAAVLLDSVAAGGHGSKAMCCICMERPIQERDLEEAEAVLWGVAEEAGRGYEEAEAVLWGVAEEAGTGCEEAEAVLWGVAVALYLLYQNAMY</sequence>
<dbReference type="AlphaFoldDB" id="A0A250X2Z0"/>
<keyword evidence="4" id="KW-1185">Reference proteome</keyword>
<dbReference type="EMBL" id="BEGY01000023">
    <property type="protein sequence ID" value="GAX77299.1"/>
    <property type="molecule type" value="Genomic_DNA"/>
</dbReference>
<organism evidence="3 4">
    <name type="scientific">Chlamydomonas eustigma</name>
    <dbReference type="NCBI Taxonomy" id="1157962"/>
    <lineage>
        <taxon>Eukaryota</taxon>
        <taxon>Viridiplantae</taxon>
        <taxon>Chlorophyta</taxon>
        <taxon>core chlorophytes</taxon>
        <taxon>Chlorophyceae</taxon>
        <taxon>CS clade</taxon>
        <taxon>Chlamydomonadales</taxon>
        <taxon>Chlamydomonadaceae</taxon>
        <taxon>Chlamydomonas</taxon>
    </lineage>
</organism>
<feature type="region of interest" description="Disordered" evidence="1">
    <location>
        <begin position="366"/>
        <end position="412"/>
    </location>
</feature>
<feature type="compositionally biased region" description="Polar residues" evidence="1">
    <location>
        <begin position="251"/>
        <end position="269"/>
    </location>
</feature>
<evidence type="ECO:0000256" key="1">
    <source>
        <dbReference type="SAM" id="MobiDB-lite"/>
    </source>
</evidence>
<feature type="region of interest" description="Disordered" evidence="1">
    <location>
        <begin position="426"/>
        <end position="495"/>
    </location>
</feature>
<name>A0A250X2Z0_9CHLO</name>
<accession>A0A250X2Z0</accession>
<feature type="signal peptide" evidence="2">
    <location>
        <begin position="1"/>
        <end position="20"/>
    </location>
</feature>
<evidence type="ECO:0000313" key="3">
    <source>
        <dbReference type="EMBL" id="GAX77299.1"/>
    </source>
</evidence>
<protein>
    <submittedName>
        <fullName evidence="3">Uncharacterized protein</fullName>
    </submittedName>
</protein>
<evidence type="ECO:0000313" key="4">
    <source>
        <dbReference type="Proteomes" id="UP000232323"/>
    </source>
</evidence>
<comment type="caution">
    <text evidence="3">The sequence shown here is derived from an EMBL/GenBank/DDBJ whole genome shotgun (WGS) entry which is preliminary data.</text>
</comment>
<feature type="region of interest" description="Disordered" evidence="1">
    <location>
        <begin position="54"/>
        <end position="101"/>
    </location>
</feature>
<reference evidence="3 4" key="1">
    <citation type="submission" date="2017-08" db="EMBL/GenBank/DDBJ databases">
        <title>Acidophilic green algal genome provides insights into adaptation to an acidic environment.</title>
        <authorList>
            <person name="Hirooka S."/>
            <person name="Hirose Y."/>
            <person name="Kanesaki Y."/>
            <person name="Higuchi S."/>
            <person name="Fujiwara T."/>
            <person name="Onuma R."/>
            <person name="Era A."/>
            <person name="Ohbayashi R."/>
            <person name="Uzuka A."/>
            <person name="Nozaki H."/>
            <person name="Yoshikawa H."/>
            <person name="Miyagishima S.Y."/>
        </authorList>
    </citation>
    <scope>NUCLEOTIDE SEQUENCE [LARGE SCALE GENOMIC DNA]</scope>
    <source>
        <strain evidence="3 4">NIES-2499</strain>
    </source>
</reference>
<feature type="region of interest" description="Disordered" evidence="1">
    <location>
        <begin position="246"/>
        <end position="328"/>
    </location>
</feature>
<feature type="compositionally biased region" description="Low complexity" evidence="1">
    <location>
        <begin position="279"/>
        <end position="298"/>
    </location>
</feature>
<feature type="compositionally biased region" description="Low complexity" evidence="1">
    <location>
        <begin position="427"/>
        <end position="439"/>
    </location>
</feature>
<keyword evidence="2" id="KW-0732">Signal</keyword>
<proteinExistence type="predicted"/>
<feature type="compositionally biased region" description="Low complexity" evidence="1">
    <location>
        <begin position="393"/>
        <end position="412"/>
    </location>
</feature>
<gene>
    <name evidence="3" type="ORF">CEUSTIGMA_g4745.t1</name>
</gene>
<feature type="compositionally biased region" description="Acidic residues" evidence="1">
    <location>
        <begin position="64"/>
        <end position="84"/>
    </location>
</feature>